<name>A0A6J5LFQ8_9CAUD</name>
<reference evidence="1" key="1">
    <citation type="submission" date="2020-04" db="EMBL/GenBank/DDBJ databases">
        <authorList>
            <person name="Chiriac C."/>
            <person name="Salcher M."/>
            <person name="Ghai R."/>
            <person name="Kavagutti S V."/>
        </authorList>
    </citation>
    <scope>NUCLEOTIDE SEQUENCE</scope>
</reference>
<sequence length="97" mass="10145">MATEKAPTQAEIDAAQNVMRRAAEAQAKEAQERVKPIADIVAMPEFAKVKAAIENLPNDFMADMNIAPHIMAARAGLNGIAVIAPAPVEDPAPAADA</sequence>
<dbReference type="EMBL" id="LR796252">
    <property type="protein sequence ID" value="CAB4131780.1"/>
    <property type="molecule type" value="Genomic_DNA"/>
</dbReference>
<proteinExistence type="predicted"/>
<evidence type="ECO:0000313" key="1">
    <source>
        <dbReference type="EMBL" id="CAB4131780.1"/>
    </source>
</evidence>
<gene>
    <name evidence="1" type="ORF">UFOVP131_51</name>
</gene>
<organism evidence="1">
    <name type="scientific">uncultured Caudovirales phage</name>
    <dbReference type="NCBI Taxonomy" id="2100421"/>
    <lineage>
        <taxon>Viruses</taxon>
        <taxon>Duplodnaviria</taxon>
        <taxon>Heunggongvirae</taxon>
        <taxon>Uroviricota</taxon>
        <taxon>Caudoviricetes</taxon>
        <taxon>Peduoviridae</taxon>
        <taxon>Maltschvirus</taxon>
        <taxon>Maltschvirus maltsch</taxon>
    </lineage>
</organism>
<accession>A0A6J5LFQ8</accession>
<protein>
    <submittedName>
        <fullName evidence="1">Uncharacterized protein</fullName>
    </submittedName>
</protein>